<dbReference type="EMBL" id="LR031876">
    <property type="protein sequence ID" value="VDD40692.1"/>
    <property type="molecule type" value="Genomic_DNA"/>
</dbReference>
<name>A0A3P6F8J9_BRAOL</name>
<reference evidence="1" key="1">
    <citation type="submission" date="2018-11" db="EMBL/GenBank/DDBJ databases">
        <authorList>
            <consortium name="Genoscope - CEA"/>
            <person name="William W."/>
        </authorList>
    </citation>
    <scope>NUCLEOTIDE SEQUENCE</scope>
</reference>
<organism evidence="1">
    <name type="scientific">Brassica oleracea</name>
    <name type="common">Wild cabbage</name>
    <dbReference type="NCBI Taxonomy" id="3712"/>
    <lineage>
        <taxon>Eukaryota</taxon>
        <taxon>Viridiplantae</taxon>
        <taxon>Streptophyta</taxon>
        <taxon>Embryophyta</taxon>
        <taxon>Tracheophyta</taxon>
        <taxon>Spermatophyta</taxon>
        <taxon>Magnoliopsida</taxon>
        <taxon>eudicotyledons</taxon>
        <taxon>Gunneridae</taxon>
        <taxon>Pentapetalae</taxon>
        <taxon>rosids</taxon>
        <taxon>malvids</taxon>
        <taxon>Brassicales</taxon>
        <taxon>Brassicaceae</taxon>
        <taxon>Brassiceae</taxon>
        <taxon>Brassica</taxon>
    </lineage>
</organism>
<sequence length="38" mass="4353">MFILEHTRMFQLVVDISASTKSLTQKKKLSSLSRVCLL</sequence>
<accession>A0A3P6F8J9</accession>
<dbReference type="AlphaFoldDB" id="A0A3P6F8J9"/>
<gene>
    <name evidence="1" type="ORF">BOLC7T46252H</name>
</gene>
<proteinExistence type="predicted"/>
<evidence type="ECO:0000313" key="1">
    <source>
        <dbReference type="EMBL" id="VDD40692.1"/>
    </source>
</evidence>
<protein>
    <submittedName>
        <fullName evidence="1">Uncharacterized protein</fullName>
    </submittedName>
</protein>